<evidence type="ECO:0000256" key="1">
    <source>
        <dbReference type="SAM" id="Phobius"/>
    </source>
</evidence>
<keyword evidence="1" id="KW-0472">Membrane</keyword>
<evidence type="ECO:0000313" key="3">
    <source>
        <dbReference type="Proteomes" id="UP000315750"/>
    </source>
</evidence>
<feature type="transmembrane region" description="Helical" evidence="1">
    <location>
        <begin position="49"/>
        <end position="68"/>
    </location>
</feature>
<keyword evidence="1" id="KW-0812">Transmembrane</keyword>
<proteinExistence type="predicted"/>
<dbReference type="KEGG" id="amuc:Pan181_02330"/>
<dbReference type="RefSeq" id="WP_145245082.1">
    <property type="nucleotide sequence ID" value="NZ_CP036278.1"/>
</dbReference>
<feature type="transmembrane region" description="Helical" evidence="1">
    <location>
        <begin position="88"/>
        <end position="112"/>
    </location>
</feature>
<feature type="transmembrane region" description="Helical" evidence="1">
    <location>
        <begin position="17"/>
        <end position="37"/>
    </location>
</feature>
<sequence length="127" mass="13896">MSPLYPIVALTDMRPNIGLAFGVLLLGMLWLVALAKRDQHRNALPKRNWLPWIALVAGPLVGAGWMLADAYLFYPEYYVIPSDITTALTAHLIVGGVVGCLAATTLALANWLSTRNHQPSDQQEEEG</sequence>
<evidence type="ECO:0000313" key="2">
    <source>
        <dbReference type="EMBL" id="QDU54053.1"/>
    </source>
</evidence>
<keyword evidence="3" id="KW-1185">Reference proteome</keyword>
<keyword evidence="1" id="KW-1133">Transmembrane helix</keyword>
<reference evidence="2 3" key="1">
    <citation type="submission" date="2019-02" db="EMBL/GenBank/DDBJ databases">
        <title>Deep-cultivation of Planctomycetes and their phenomic and genomic characterization uncovers novel biology.</title>
        <authorList>
            <person name="Wiegand S."/>
            <person name="Jogler M."/>
            <person name="Boedeker C."/>
            <person name="Pinto D."/>
            <person name="Vollmers J."/>
            <person name="Rivas-Marin E."/>
            <person name="Kohn T."/>
            <person name="Peeters S.H."/>
            <person name="Heuer A."/>
            <person name="Rast P."/>
            <person name="Oberbeckmann S."/>
            <person name="Bunk B."/>
            <person name="Jeske O."/>
            <person name="Meyerdierks A."/>
            <person name="Storesund J.E."/>
            <person name="Kallscheuer N."/>
            <person name="Luecker S."/>
            <person name="Lage O.M."/>
            <person name="Pohl T."/>
            <person name="Merkel B.J."/>
            <person name="Hornburger P."/>
            <person name="Mueller R.-W."/>
            <person name="Bruemmer F."/>
            <person name="Labrenz M."/>
            <person name="Spormann A.M."/>
            <person name="Op den Camp H."/>
            <person name="Overmann J."/>
            <person name="Amann R."/>
            <person name="Jetten M.S.M."/>
            <person name="Mascher T."/>
            <person name="Medema M.H."/>
            <person name="Devos D.P."/>
            <person name="Kaster A.-K."/>
            <person name="Ovreas L."/>
            <person name="Rohde M."/>
            <person name="Galperin M.Y."/>
            <person name="Jogler C."/>
        </authorList>
    </citation>
    <scope>NUCLEOTIDE SEQUENCE [LARGE SCALE GENOMIC DNA]</scope>
    <source>
        <strain evidence="2 3">Pan181</strain>
    </source>
</reference>
<dbReference type="EMBL" id="CP036278">
    <property type="protein sequence ID" value="QDU54053.1"/>
    <property type="molecule type" value="Genomic_DNA"/>
</dbReference>
<name>A0A518AH50_9BACT</name>
<accession>A0A518AH50</accession>
<organism evidence="2 3">
    <name type="scientific">Aeoliella mucimassa</name>
    <dbReference type="NCBI Taxonomy" id="2527972"/>
    <lineage>
        <taxon>Bacteria</taxon>
        <taxon>Pseudomonadati</taxon>
        <taxon>Planctomycetota</taxon>
        <taxon>Planctomycetia</taxon>
        <taxon>Pirellulales</taxon>
        <taxon>Lacipirellulaceae</taxon>
        <taxon>Aeoliella</taxon>
    </lineage>
</organism>
<protein>
    <submittedName>
        <fullName evidence="2">Uncharacterized protein</fullName>
    </submittedName>
</protein>
<dbReference type="OrthoDB" id="9995914at2"/>
<dbReference type="Proteomes" id="UP000315750">
    <property type="component" value="Chromosome"/>
</dbReference>
<dbReference type="AlphaFoldDB" id="A0A518AH50"/>
<gene>
    <name evidence="2" type="ORF">Pan181_02330</name>
</gene>